<dbReference type="InterPro" id="IPR004358">
    <property type="entry name" value="Sig_transdc_His_kin-like_C"/>
</dbReference>
<dbReference type="SUPFAM" id="SSF47384">
    <property type="entry name" value="Homodimeric domain of signal transducing histidine kinase"/>
    <property type="match status" value="1"/>
</dbReference>
<dbReference type="CDD" id="cd00082">
    <property type="entry name" value="HisKA"/>
    <property type="match status" value="1"/>
</dbReference>
<dbReference type="Pfam" id="PF01590">
    <property type="entry name" value="GAF"/>
    <property type="match status" value="1"/>
</dbReference>
<dbReference type="PANTHER" id="PTHR43547:SF2">
    <property type="entry name" value="HYBRID SIGNAL TRANSDUCTION HISTIDINE KINASE C"/>
    <property type="match status" value="1"/>
</dbReference>
<dbReference type="SMART" id="SM00387">
    <property type="entry name" value="HATPase_c"/>
    <property type="match status" value="1"/>
</dbReference>
<dbReference type="Gene3D" id="3.30.565.10">
    <property type="entry name" value="Histidine kinase-like ATPase, C-terminal domain"/>
    <property type="match status" value="1"/>
</dbReference>
<dbReference type="Gene3D" id="3.30.450.40">
    <property type="match status" value="1"/>
</dbReference>
<dbReference type="EMBL" id="JAEHFW010000001">
    <property type="protein sequence ID" value="MBK0379237.1"/>
    <property type="molecule type" value="Genomic_DNA"/>
</dbReference>
<dbReference type="SMART" id="SM00388">
    <property type="entry name" value="HisKA"/>
    <property type="match status" value="1"/>
</dbReference>
<gene>
    <name evidence="7" type="ORF">I5M19_07970</name>
</gene>
<comment type="catalytic activity">
    <reaction evidence="1">
        <text>ATP + protein L-histidine = ADP + protein N-phospho-L-histidine.</text>
        <dbReference type="EC" id="2.7.13.3"/>
    </reaction>
</comment>
<dbReference type="CDD" id="cd00075">
    <property type="entry name" value="HATPase"/>
    <property type="match status" value="1"/>
</dbReference>
<dbReference type="PROSITE" id="PS50109">
    <property type="entry name" value="HIS_KIN"/>
    <property type="match status" value="1"/>
</dbReference>
<dbReference type="Pfam" id="PF02518">
    <property type="entry name" value="HATPase_c"/>
    <property type="match status" value="1"/>
</dbReference>
<keyword evidence="8" id="KW-1185">Reference proteome</keyword>
<dbReference type="InterPro" id="IPR003018">
    <property type="entry name" value="GAF"/>
</dbReference>
<dbReference type="InterPro" id="IPR005467">
    <property type="entry name" value="His_kinase_dom"/>
</dbReference>
<protein>
    <recommendedName>
        <fullName evidence="2">histidine kinase</fullName>
        <ecNumber evidence="2">2.7.13.3</ecNumber>
    </recommendedName>
</protein>
<dbReference type="RefSeq" id="WP_200065672.1">
    <property type="nucleotide sequence ID" value="NZ_JAEHFW010000001.1"/>
</dbReference>
<feature type="domain" description="Histidine kinase" evidence="6">
    <location>
        <begin position="187"/>
        <end position="397"/>
    </location>
</feature>
<sequence>MKNSFAIDIVPGNDPERVAAMARYRLFDTPAETVFDNMTLLAAATFQTSVALISLVGSDTVFFKSTVGVGKVRCAERGESLCALAIMSPGVMVFEDALKAPQVADSVPVKQGVRFYAGAPLESPDGYLIGTICIADFRPRTFSTNDRKVLETLSRVVMEQMELRLAAMNEVEAQKQLAEEKDAFLSVASHELKTPLTSLTASLQLLDRLQPDKTTPFGKMLAQASRSLQKLNRLVTDLLNVRRIATGNLPLNRSRFRIGQLIEDCCAHIHLEGRYQIQLEGKKELEVFADEQKIEQVIVNLVNNAIKYAPTSYHIYISLSCQDHRARVSVRDEGPGIPANKLPHIFERYYRSENQRTSGLGLGLYIISEIIRQHGGELGVESEIGRGSSFWFTLPLN</sequence>
<name>A0A934UMT9_9SPHI</name>
<dbReference type="InterPro" id="IPR036890">
    <property type="entry name" value="HATPase_C_sf"/>
</dbReference>
<evidence type="ECO:0000256" key="2">
    <source>
        <dbReference type="ARBA" id="ARBA00012438"/>
    </source>
</evidence>
<dbReference type="Gene3D" id="1.10.287.130">
    <property type="match status" value="1"/>
</dbReference>
<dbReference type="FunFam" id="3.30.565.10:FF:000006">
    <property type="entry name" value="Sensor histidine kinase WalK"/>
    <property type="match status" value="1"/>
</dbReference>
<dbReference type="Pfam" id="PF00512">
    <property type="entry name" value="HisKA"/>
    <property type="match status" value="1"/>
</dbReference>
<comment type="caution">
    <text evidence="7">The sequence shown here is derived from an EMBL/GenBank/DDBJ whole genome shotgun (WGS) entry which is preliminary data.</text>
</comment>
<evidence type="ECO:0000256" key="3">
    <source>
        <dbReference type="ARBA" id="ARBA00022553"/>
    </source>
</evidence>
<evidence type="ECO:0000313" key="7">
    <source>
        <dbReference type="EMBL" id="MBK0379237.1"/>
    </source>
</evidence>
<evidence type="ECO:0000256" key="1">
    <source>
        <dbReference type="ARBA" id="ARBA00000085"/>
    </source>
</evidence>
<evidence type="ECO:0000259" key="6">
    <source>
        <dbReference type="PROSITE" id="PS50109"/>
    </source>
</evidence>
<dbReference type="InterPro" id="IPR036097">
    <property type="entry name" value="HisK_dim/P_sf"/>
</dbReference>
<keyword evidence="5 7" id="KW-0418">Kinase</keyword>
<dbReference type="InterPro" id="IPR003661">
    <property type="entry name" value="HisK_dim/P_dom"/>
</dbReference>
<dbReference type="SMART" id="SM00065">
    <property type="entry name" value="GAF"/>
    <property type="match status" value="1"/>
</dbReference>
<dbReference type="InterPro" id="IPR029016">
    <property type="entry name" value="GAF-like_dom_sf"/>
</dbReference>
<evidence type="ECO:0000256" key="4">
    <source>
        <dbReference type="ARBA" id="ARBA00022679"/>
    </source>
</evidence>
<dbReference type="GO" id="GO:0000155">
    <property type="term" value="F:phosphorelay sensor kinase activity"/>
    <property type="evidence" value="ECO:0007669"/>
    <property type="project" value="InterPro"/>
</dbReference>
<accession>A0A934UMT9</accession>
<keyword evidence="4" id="KW-0808">Transferase</keyword>
<proteinExistence type="predicted"/>
<dbReference type="SUPFAM" id="SSF55874">
    <property type="entry name" value="ATPase domain of HSP90 chaperone/DNA topoisomerase II/histidine kinase"/>
    <property type="match status" value="1"/>
</dbReference>
<dbReference type="PANTHER" id="PTHR43547">
    <property type="entry name" value="TWO-COMPONENT HISTIDINE KINASE"/>
    <property type="match status" value="1"/>
</dbReference>
<evidence type="ECO:0000313" key="8">
    <source>
        <dbReference type="Proteomes" id="UP000613193"/>
    </source>
</evidence>
<dbReference type="Proteomes" id="UP000613193">
    <property type="component" value="Unassembled WGS sequence"/>
</dbReference>
<reference evidence="7" key="1">
    <citation type="submission" date="2020-12" db="EMBL/GenBank/DDBJ databases">
        <title>Bacterial novel species Mucilaginibacter sp. SD-g isolated from soil.</title>
        <authorList>
            <person name="Jung H.-Y."/>
        </authorList>
    </citation>
    <scope>NUCLEOTIDE SEQUENCE</scope>
    <source>
        <strain evidence="7">SD-g</strain>
    </source>
</reference>
<organism evidence="7 8">
    <name type="scientific">Mucilaginibacter segetis</name>
    <dbReference type="NCBI Taxonomy" id="2793071"/>
    <lineage>
        <taxon>Bacteria</taxon>
        <taxon>Pseudomonadati</taxon>
        <taxon>Bacteroidota</taxon>
        <taxon>Sphingobacteriia</taxon>
        <taxon>Sphingobacteriales</taxon>
        <taxon>Sphingobacteriaceae</taxon>
        <taxon>Mucilaginibacter</taxon>
    </lineage>
</organism>
<dbReference type="SUPFAM" id="SSF55781">
    <property type="entry name" value="GAF domain-like"/>
    <property type="match status" value="1"/>
</dbReference>
<dbReference type="AlphaFoldDB" id="A0A934UMT9"/>
<dbReference type="InterPro" id="IPR003594">
    <property type="entry name" value="HATPase_dom"/>
</dbReference>
<evidence type="ECO:0000256" key="5">
    <source>
        <dbReference type="ARBA" id="ARBA00022777"/>
    </source>
</evidence>
<dbReference type="PRINTS" id="PR00344">
    <property type="entry name" value="BCTRLSENSOR"/>
</dbReference>
<dbReference type="EC" id="2.7.13.3" evidence="2"/>
<keyword evidence="3" id="KW-0597">Phosphoprotein</keyword>